<dbReference type="EMBL" id="UIGR01000001">
    <property type="protein sequence ID" value="SUX32205.1"/>
    <property type="molecule type" value="Genomic_DNA"/>
</dbReference>
<comment type="caution">
    <text evidence="1">The sequence shown here is derived from an EMBL/GenBank/DDBJ whole genome shotgun (WGS) entry which is preliminary data.</text>
</comment>
<proteinExistence type="predicted"/>
<name>A0AAX2M705_CHRVL</name>
<protein>
    <submittedName>
        <fullName evidence="1">Uncharacterized protein</fullName>
    </submittedName>
</protein>
<gene>
    <name evidence="1" type="ORF">NCTC8684_01279</name>
</gene>
<dbReference type="AlphaFoldDB" id="A0AAX2M705"/>
<evidence type="ECO:0000313" key="1">
    <source>
        <dbReference type="EMBL" id="SUX32205.1"/>
    </source>
</evidence>
<accession>A0AAX2M705</accession>
<evidence type="ECO:0000313" key="2">
    <source>
        <dbReference type="Proteomes" id="UP000254029"/>
    </source>
</evidence>
<dbReference type="Proteomes" id="UP000254029">
    <property type="component" value="Unassembled WGS sequence"/>
</dbReference>
<sequence>MPASISAIVRTFPYPAPAKGSSLIHLGFSPKPSKQGTLYLRASSMADHAAPDAVIQAERDEDCSRICPLHTIALPSQHRMTRLALRTANCRYATALYACCPAHLAPAAAHCGEGINETADSYSLRGCCVPGTAIRYSAGNKQPWHSLFSASAPWAPRLQPKSIDRSGNQGHHCRLLLHVVLLKSCLAPLLKPSFHSRIISRWPAKIIVACLNCSPLPSAMRACIELAAPARNPLFRSLHDIRTKPMKPSQAVLAERTRFNRI</sequence>
<reference evidence="1 2" key="1">
    <citation type="submission" date="2018-06" db="EMBL/GenBank/DDBJ databases">
        <authorList>
            <consortium name="Pathogen Informatics"/>
            <person name="Doyle S."/>
        </authorList>
    </citation>
    <scope>NUCLEOTIDE SEQUENCE [LARGE SCALE GENOMIC DNA]</scope>
    <source>
        <strain evidence="1 2">NCTC8684</strain>
    </source>
</reference>
<organism evidence="1 2">
    <name type="scientific">Chromobacterium violaceum</name>
    <dbReference type="NCBI Taxonomy" id="536"/>
    <lineage>
        <taxon>Bacteria</taxon>
        <taxon>Pseudomonadati</taxon>
        <taxon>Pseudomonadota</taxon>
        <taxon>Betaproteobacteria</taxon>
        <taxon>Neisseriales</taxon>
        <taxon>Chromobacteriaceae</taxon>
        <taxon>Chromobacterium</taxon>
    </lineage>
</organism>